<dbReference type="PANTHER" id="PTHR47150:SF5">
    <property type="entry name" value="OS07G0546750 PROTEIN"/>
    <property type="match status" value="1"/>
</dbReference>
<organism evidence="3 4">
    <name type="scientific">Brassica oleracea var. oleracea</name>
    <dbReference type="NCBI Taxonomy" id="109376"/>
    <lineage>
        <taxon>Eukaryota</taxon>
        <taxon>Viridiplantae</taxon>
        <taxon>Streptophyta</taxon>
        <taxon>Embryophyta</taxon>
        <taxon>Tracheophyta</taxon>
        <taxon>Spermatophyta</taxon>
        <taxon>Magnoliopsida</taxon>
        <taxon>eudicotyledons</taxon>
        <taxon>Gunneridae</taxon>
        <taxon>Pentapetalae</taxon>
        <taxon>rosids</taxon>
        <taxon>malvids</taxon>
        <taxon>Brassicales</taxon>
        <taxon>Brassicaceae</taxon>
        <taxon>Brassiceae</taxon>
        <taxon>Brassica</taxon>
    </lineage>
</organism>
<dbReference type="InterPro" id="IPR001005">
    <property type="entry name" value="SANT/Myb"/>
</dbReference>
<dbReference type="STRING" id="109376.A0A0D3D8G2"/>
<evidence type="ECO:0000259" key="2">
    <source>
        <dbReference type="PROSITE" id="PS50090"/>
    </source>
</evidence>
<protein>
    <recommendedName>
        <fullName evidence="2">Myb-like domain-containing protein</fullName>
    </recommendedName>
</protein>
<reference evidence="3 4" key="1">
    <citation type="journal article" date="2014" name="Genome Biol.">
        <title>Transcriptome and methylome profiling reveals relics of genome dominance in the mesopolyploid Brassica oleracea.</title>
        <authorList>
            <person name="Parkin I.A."/>
            <person name="Koh C."/>
            <person name="Tang H."/>
            <person name="Robinson S.J."/>
            <person name="Kagale S."/>
            <person name="Clarke W.E."/>
            <person name="Town C.D."/>
            <person name="Nixon J."/>
            <person name="Krishnakumar V."/>
            <person name="Bidwell S.L."/>
            <person name="Denoeud F."/>
            <person name="Belcram H."/>
            <person name="Links M.G."/>
            <person name="Just J."/>
            <person name="Clarke C."/>
            <person name="Bender T."/>
            <person name="Huebert T."/>
            <person name="Mason A.S."/>
            <person name="Pires J.C."/>
            <person name="Barker G."/>
            <person name="Moore J."/>
            <person name="Walley P.G."/>
            <person name="Manoli S."/>
            <person name="Batley J."/>
            <person name="Edwards D."/>
            <person name="Nelson M.N."/>
            <person name="Wang X."/>
            <person name="Paterson A.H."/>
            <person name="King G."/>
            <person name="Bancroft I."/>
            <person name="Chalhoub B."/>
            <person name="Sharpe A.G."/>
        </authorList>
    </citation>
    <scope>NUCLEOTIDE SEQUENCE</scope>
    <source>
        <strain evidence="3 4">cv. TO1000</strain>
    </source>
</reference>
<feature type="region of interest" description="Disordered" evidence="1">
    <location>
        <begin position="214"/>
        <end position="237"/>
    </location>
</feature>
<name>A0A0D3D8G2_BRAOL</name>
<dbReference type="InterPro" id="IPR006912">
    <property type="entry name" value="Harbinger_derived_prot"/>
</dbReference>
<evidence type="ECO:0000313" key="3">
    <source>
        <dbReference type="EnsemblPlants" id="Bo7g064790.1"/>
    </source>
</evidence>
<dbReference type="PROSITE" id="PS50090">
    <property type="entry name" value="MYB_LIKE"/>
    <property type="match status" value="1"/>
</dbReference>
<reference evidence="3" key="2">
    <citation type="submission" date="2015-03" db="UniProtKB">
        <authorList>
            <consortium name="EnsemblPlants"/>
        </authorList>
    </citation>
    <scope>IDENTIFICATION</scope>
</reference>
<sequence length="527" mass="59581">MTPSLFRVISSTMNDWACLSVALLDGDGSMYEYLSSNRKTMKAKRHEEDSLDKGVQCNRDCVDIPSSQDTPAKGKERRAWTPTDDLVLISSWLNTSKDPLVGHEQKSAAFWTRIAAYFSASPKLAGCEKREAAQCKHRWQKINDLVCTFCGAYEAAMREKTSGQNGNDVLKQAYEIFFNNHNKNFTLEHAWKELRNDHKWCDVATSKKDGNCKRRKCEDGSHTGSSHAIGTKTGEEDQVTKRPIGVKAAKPVALLHLKLPKTKRYLELLESCVGALSSPNGCVNEPLFMRIVDRLSNEVEYFREKQDGLGRISLSPLQKCNAAIRVLAYGSAADMVDEYLWLGETTTRLCVENFMEGIISLFGDEYLRRPTPADLQRQLDVGEYPGFLGMIGSIDCTLNDINVLDRSPVSDDIINGQAPNVTFSVNGSVYHMAYYLTDAMFWDKVKIGKIMRACIIFHNMIVEDEQDRYTQFDLSEFQQGEDNGSSHLDLTFSTDMPSNITDMMGVRRKIRDRQTHQQLKDDLIEHI</sequence>
<feature type="domain" description="Myb-like" evidence="2">
    <location>
        <begin position="72"/>
        <end position="143"/>
    </location>
</feature>
<dbReference type="AlphaFoldDB" id="A0A0D3D8G2"/>
<dbReference type="Gramene" id="Bo7g064790.1">
    <property type="protein sequence ID" value="Bo7g064790.1"/>
    <property type="gene ID" value="Bo7g064790"/>
</dbReference>
<evidence type="ECO:0000313" key="4">
    <source>
        <dbReference type="Proteomes" id="UP000032141"/>
    </source>
</evidence>
<dbReference type="HOGENOM" id="CLU_012390_5_3_1"/>
<evidence type="ECO:0000256" key="1">
    <source>
        <dbReference type="SAM" id="MobiDB-lite"/>
    </source>
</evidence>
<dbReference type="EnsemblPlants" id="Bo7g064790.1">
    <property type="protein sequence ID" value="Bo7g064790.1"/>
    <property type="gene ID" value="Bo7g064790"/>
</dbReference>
<accession>A0A0D3D8G2</accession>
<dbReference type="Pfam" id="PF04827">
    <property type="entry name" value="Plant_tran"/>
    <property type="match status" value="1"/>
</dbReference>
<keyword evidence="4" id="KW-1185">Reference proteome</keyword>
<dbReference type="Proteomes" id="UP000032141">
    <property type="component" value="Chromosome C7"/>
</dbReference>
<proteinExistence type="predicted"/>
<dbReference type="PANTHER" id="PTHR47150">
    <property type="entry name" value="OS12G0169200 PROTEIN"/>
    <property type="match status" value="1"/>
</dbReference>